<evidence type="ECO:0000259" key="2">
    <source>
        <dbReference type="PROSITE" id="PS51740"/>
    </source>
</evidence>
<dbReference type="EMBL" id="LBYB01000003">
    <property type="protein sequence ID" value="KKR42297.1"/>
    <property type="molecule type" value="Genomic_DNA"/>
</dbReference>
<dbReference type="SMART" id="SM00966">
    <property type="entry name" value="SpoVT_AbrB"/>
    <property type="match status" value="1"/>
</dbReference>
<dbReference type="GO" id="GO:0003677">
    <property type="term" value="F:DNA binding"/>
    <property type="evidence" value="ECO:0007669"/>
    <property type="project" value="UniProtKB-UniRule"/>
</dbReference>
<dbReference type="Proteomes" id="UP000034881">
    <property type="component" value="Unassembled WGS sequence"/>
</dbReference>
<reference evidence="3 4" key="1">
    <citation type="journal article" date="2015" name="Nature">
        <title>rRNA introns, odd ribosomes, and small enigmatic genomes across a large radiation of phyla.</title>
        <authorList>
            <person name="Brown C.T."/>
            <person name="Hug L.A."/>
            <person name="Thomas B.C."/>
            <person name="Sharon I."/>
            <person name="Castelle C.J."/>
            <person name="Singh A."/>
            <person name="Wilkins M.J."/>
            <person name="Williams K.H."/>
            <person name="Banfield J.F."/>
        </authorList>
    </citation>
    <scope>NUCLEOTIDE SEQUENCE [LARGE SCALE GENOMIC DNA]</scope>
</reference>
<evidence type="ECO:0000313" key="4">
    <source>
        <dbReference type="Proteomes" id="UP000034881"/>
    </source>
</evidence>
<gene>
    <name evidence="3" type="ORF">UT77_C0003G0092</name>
</gene>
<protein>
    <submittedName>
        <fullName evidence="3">Transcriptional regulator, AbrB family</fullName>
    </submittedName>
</protein>
<dbReference type="InterPro" id="IPR037914">
    <property type="entry name" value="SpoVT-AbrB_sf"/>
</dbReference>
<evidence type="ECO:0000313" key="3">
    <source>
        <dbReference type="EMBL" id="KKR42297.1"/>
    </source>
</evidence>
<dbReference type="InterPro" id="IPR007159">
    <property type="entry name" value="SpoVT-AbrB_dom"/>
</dbReference>
<name>A0A0G0TWF6_9BACT</name>
<dbReference type="Gene3D" id="2.10.260.10">
    <property type="match status" value="1"/>
</dbReference>
<dbReference type="PROSITE" id="PS51740">
    <property type="entry name" value="SPOVT_ABRB"/>
    <property type="match status" value="1"/>
</dbReference>
<organism evidence="3 4">
    <name type="scientific">Candidatus Daviesbacteria bacterium GW2011_GWC2_40_12</name>
    <dbReference type="NCBI Taxonomy" id="1618431"/>
    <lineage>
        <taxon>Bacteria</taxon>
        <taxon>Candidatus Daviesiibacteriota</taxon>
    </lineage>
</organism>
<dbReference type="Pfam" id="PF04014">
    <property type="entry name" value="MazE_antitoxin"/>
    <property type="match status" value="1"/>
</dbReference>
<evidence type="ECO:0000256" key="1">
    <source>
        <dbReference type="PROSITE-ProRule" id="PRU01076"/>
    </source>
</evidence>
<proteinExistence type="predicted"/>
<dbReference type="SUPFAM" id="SSF89447">
    <property type="entry name" value="AbrB/MazE/MraZ-like"/>
    <property type="match status" value="1"/>
</dbReference>
<dbReference type="NCBIfam" id="TIGR01439">
    <property type="entry name" value="lp_hng_hel_AbrB"/>
    <property type="match status" value="1"/>
</dbReference>
<sequence>MVSITSQGQISIPAPIRRKLGLDKSKKAIVTEKDGKLVIEPVKDLLDLKGSLKTNIQAYPKEIRKAFEGYIAKKSI</sequence>
<feature type="domain" description="SpoVT-AbrB" evidence="2">
    <location>
        <begin position="1"/>
        <end position="44"/>
    </location>
</feature>
<accession>A0A0G0TWF6</accession>
<dbReference type="AlphaFoldDB" id="A0A0G0TWF6"/>
<comment type="caution">
    <text evidence="3">The sequence shown here is derived from an EMBL/GenBank/DDBJ whole genome shotgun (WGS) entry which is preliminary data.</text>
</comment>
<keyword evidence="1" id="KW-0238">DNA-binding</keyword>